<dbReference type="Pfam" id="PF00665">
    <property type="entry name" value="rve"/>
    <property type="match status" value="1"/>
</dbReference>
<reference evidence="3 4" key="1">
    <citation type="submission" date="2021-01" db="EMBL/GenBank/DDBJ databases">
        <title>Genome public.</title>
        <authorList>
            <person name="Liu C."/>
            <person name="Sun Q."/>
        </authorList>
    </citation>
    <scope>NUCLEOTIDE SEQUENCE [LARGE SCALE GENOMIC DNA]</scope>
    <source>
        <strain evidence="3 4">YIM B02564</strain>
    </source>
</reference>
<dbReference type="PANTHER" id="PTHR46889:SF4">
    <property type="entry name" value="TRANSPOSASE INSO FOR INSERTION SEQUENCE ELEMENT IS911B-RELATED"/>
    <property type="match status" value="1"/>
</dbReference>
<evidence type="ECO:0000313" key="3">
    <source>
        <dbReference type="EMBL" id="MBL4955144.1"/>
    </source>
</evidence>
<feature type="domain" description="Integrase catalytic" evidence="2">
    <location>
        <begin position="220"/>
        <end position="383"/>
    </location>
</feature>
<dbReference type="NCBIfam" id="NF033516">
    <property type="entry name" value="transpos_IS3"/>
    <property type="match status" value="1"/>
</dbReference>
<dbReference type="EMBL" id="JAESWB010000397">
    <property type="protein sequence ID" value="MBL4955144.1"/>
    <property type="molecule type" value="Genomic_DNA"/>
</dbReference>
<dbReference type="Pfam" id="PF13276">
    <property type="entry name" value="HTH_21"/>
    <property type="match status" value="1"/>
</dbReference>
<dbReference type="InterPro" id="IPR001584">
    <property type="entry name" value="Integrase_cat-core"/>
</dbReference>
<dbReference type="InterPro" id="IPR048020">
    <property type="entry name" value="Transpos_IS3"/>
</dbReference>
<dbReference type="SUPFAM" id="SSF53098">
    <property type="entry name" value="Ribonuclease H-like"/>
    <property type="match status" value="1"/>
</dbReference>
<dbReference type="SUPFAM" id="SSF46689">
    <property type="entry name" value="Homeodomain-like"/>
    <property type="match status" value="1"/>
</dbReference>
<comment type="caution">
    <text evidence="3">The sequence shown here is derived from an EMBL/GenBank/DDBJ whole genome shotgun (WGS) entry which is preliminary data.</text>
</comment>
<evidence type="ECO:0000256" key="1">
    <source>
        <dbReference type="ARBA" id="ARBA00002286"/>
    </source>
</evidence>
<keyword evidence="4" id="KW-1185">Reference proteome</keyword>
<sequence>MKKIPQQAFTAEFKELAVQRVKDGQTVPAVGRELGISHQTVRNWVKAAAAGKLVGAGSRVVTPEEMELSRLRAEVVRLQRENEINKKSGGVLRQGCTVKYAWIDQNAKHFELHELCCVLEVSISGYRSWKRGGSPERKRLTDAQMLALIQAIHAELKGAYGSPRMVRELRARGMSACKTRVERLMRDHGIRARHKRRYRVTTDSRHGLPVATNLLKRKFKPAAPNQVWTSDITYLWTDEGWLYLAIVLDLFNREVVGWSIKPRMTADLAIDALTMAWFRRRPGPGLLLHSDRGSQYASSVFQEKLNAYEMRCSMSRKGNCWDNAPTESWFNSFKNERIHGVRYKTHAQMKAASFDYIEAFYNRQRQHSTLGYQSPAQYMQHWQVKQQQIQAV</sequence>
<accession>A0ABS1TVT1</accession>
<dbReference type="PANTHER" id="PTHR46889">
    <property type="entry name" value="TRANSPOSASE INSF FOR INSERTION SEQUENCE IS3B-RELATED"/>
    <property type="match status" value="1"/>
</dbReference>
<dbReference type="PROSITE" id="PS50994">
    <property type="entry name" value="INTEGRASE"/>
    <property type="match status" value="1"/>
</dbReference>
<proteinExistence type="predicted"/>
<evidence type="ECO:0000313" key="4">
    <source>
        <dbReference type="Proteomes" id="UP000623967"/>
    </source>
</evidence>
<dbReference type="InterPro" id="IPR009057">
    <property type="entry name" value="Homeodomain-like_sf"/>
</dbReference>
<name>A0ABS1TVT1_9BACI</name>
<dbReference type="InterPro" id="IPR002514">
    <property type="entry name" value="Transposase_8"/>
</dbReference>
<organism evidence="3 4">
    <name type="scientific">Neobacillus paridis</name>
    <dbReference type="NCBI Taxonomy" id="2803862"/>
    <lineage>
        <taxon>Bacteria</taxon>
        <taxon>Bacillati</taxon>
        <taxon>Bacillota</taxon>
        <taxon>Bacilli</taxon>
        <taxon>Bacillales</taxon>
        <taxon>Bacillaceae</taxon>
        <taxon>Neobacillus</taxon>
    </lineage>
</organism>
<dbReference type="Gene3D" id="1.10.10.60">
    <property type="entry name" value="Homeodomain-like"/>
    <property type="match status" value="1"/>
</dbReference>
<protein>
    <submittedName>
        <fullName evidence="3">IS3 family transposase</fullName>
    </submittedName>
</protein>
<dbReference type="InterPro" id="IPR012337">
    <property type="entry name" value="RNaseH-like_sf"/>
</dbReference>
<comment type="function">
    <text evidence="1">Involved in the transposition of the insertion sequence.</text>
</comment>
<evidence type="ECO:0000259" key="2">
    <source>
        <dbReference type="PROSITE" id="PS50994"/>
    </source>
</evidence>
<dbReference type="Pfam" id="PF13333">
    <property type="entry name" value="rve_2"/>
    <property type="match status" value="1"/>
</dbReference>
<dbReference type="Pfam" id="PF01527">
    <property type="entry name" value="HTH_Tnp_1"/>
    <property type="match status" value="1"/>
</dbReference>
<dbReference type="Proteomes" id="UP000623967">
    <property type="component" value="Unassembled WGS sequence"/>
</dbReference>
<dbReference type="InterPro" id="IPR036397">
    <property type="entry name" value="RNaseH_sf"/>
</dbReference>
<dbReference type="Gene3D" id="3.30.420.10">
    <property type="entry name" value="Ribonuclease H-like superfamily/Ribonuclease H"/>
    <property type="match status" value="1"/>
</dbReference>
<dbReference type="InterPro" id="IPR050900">
    <property type="entry name" value="Transposase_IS3/IS150/IS904"/>
</dbReference>
<dbReference type="InterPro" id="IPR025948">
    <property type="entry name" value="HTH-like_dom"/>
</dbReference>
<gene>
    <name evidence="3" type="ORF">JK635_23630</name>
</gene>